<name>A0ABT1ICM6_9PSEU</name>
<protein>
    <submittedName>
        <fullName evidence="1">Uncharacterized protein</fullName>
    </submittedName>
</protein>
<keyword evidence="2" id="KW-1185">Reference proteome</keyword>
<accession>A0ABT1ICM6</accession>
<sequence>MIDTAGVADLGELTPFEQAVVDAARSGAAVDSPPGELRAELIRQLLLGVHGELDPRGVRLELATVVGLVDLDDIRTLTRLVMRHCVIPEGVSCSNAHLGEVDFSHSHLKGP</sequence>
<proteinExistence type="predicted"/>
<dbReference type="Proteomes" id="UP001205185">
    <property type="component" value="Unassembled WGS sequence"/>
</dbReference>
<gene>
    <name evidence="1" type="ORF">LV75_002888</name>
</gene>
<evidence type="ECO:0000313" key="1">
    <source>
        <dbReference type="EMBL" id="MCP2270387.1"/>
    </source>
</evidence>
<evidence type="ECO:0000313" key="2">
    <source>
        <dbReference type="Proteomes" id="UP001205185"/>
    </source>
</evidence>
<dbReference type="EMBL" id="JAMTCO010000007">
    <property type="protein sequence ID" value="MCP2270387.1"/>
    <property type="molecule type" value="Genomic_DNA"/>
</dbReference>
<organism evidence="1 2">
    <name type="scientific">Actinokineospora diospyrosa</name>
    <dbReference type="NCBI Taxonomy" id="103728"/>
    <lineage>
        <taxon>Bacteria</taxon>
        <taxon>Bacillati</taxon>
        <taxon>Actinomycetota</taxon>
        <taxon>Actinomycetes</taxon>
        <taxon>Pseudonocardiales</taxon>
        <taxon>Pseudonocardiaceae</taxon>
        <taxon>Actinokineospora</taxon>
    </lineage>
</organism>
<comment type="caution">
    <text evidence="1">The sequence shown here is derived from an EMBL/GenBank/DDBJ whole genome shotgun (WGS) entry which is preliminary data.</text>
</comment>
<reference evidence="1 2" key="1">
    <citation type="submission" date="2022-06" db="EMBL/GenBank/DDBJ databases">
        <title>Genomic Encyclopedia of Archaeal and Bacterial Type Strains, Phase II (KMG-II): from individual species to whole genera.</title>
        <authorList>
            <person name="Goeker M."/>
        </authorList>
    </citation>
    <scope>NUCLEOTIDE SEQUENCE [LARGE SCALE GENOMIC DNA]</scope>
    <source>
        <strain evidence="1 2">DSM 44255</strain>
    </source>
</reference>